<dbReference type="Pfam" id="PF01071">
    <property type="entry name" value="GARS_A"/>
    <property type="match status" value="1"/>
</dbReference>
<evidence type="ECO:0000313" key="8">
    <source>
        <dbReference type="Proteomes" id="UP000235464"/>
    </source>
</evidence>
<dbReference type="GO" id="GO:0016874">
    <property type="term" value="F:ligase activity"/>
    <property type="evidence" value="ECO:0007669"/>
    <property type="project" value="UniProtKB-KW"/>
</dbReference>
<dbReference type="GO" id="GO:0005524">
    <property type="term" value="F:ATP binding"/>
    <property type="evidence" value="ECO:0007669"/>
    <property type="project" value="UniProtKB-UniRule"/>
</dbReference>
<evidence type="ECO:0000256" key="2">
    <source>
        <dbReference type="ARBA" id="ARBA00022598"/>
    </source>
</evidence>
<evidence type="ECO:0000259" key="6">
    <source>
        <dbReference type="PROSITE" id="PS50975"/>
    </source>
</evidence>
<proteinExistence type="predicted"/>
<dbReference type="RefSeq" id="WP_010047338.1">
    <property type="nucleotide sequence ID" value="NZ_LT962942.1"/>
</dbReference>
<reference evidence="8" key="1">
    <citation type="submission" date="2017-11" db="EMBL/GenBank/DDBJ databases">
        <authorList>
            <person name="Wibberg D."/>
        </authorList>
    </citation>
    <scope>NUCLEOTIDE SEQUENCE [LARGE SCALE GENOMIC DNA]</scope>
</reference>
<dbReference type="EMBL" id="LT963352">
    <property type="protein sequence ID" value="SOR77375.1"/>
    <property type="molecule type" value="Genomic_DNA"/>
</dbReference>
<organism evidence="7 8">
    <name type="scientific">Streptomyces chartreusis NRRL 3882</name>
    <dbReference type="NCBI Taxonomy" id="1079985"/>
    <lineage>
        <taxon>Bacteria</taxon>
        <taxon>Bacillati</taxon>
        <taxon>Actinomycetota</taxon>
        <taxon>Actinomycetes</taxon>
        <taxon>Kitasatosporales</taxon>
        <taxon>Streptomycetaceae</taxon>
        <taxon>Streptomyces</taxon>
    </lineage>
</organism>
<evidence type="ECO:0000256" key="3">
    <source>
        <dbReference type="ARBA" id="ARBA00022741"/>
    </source>
</evidence>
<feature type="domain" description="ATP-grasp" evidence="6">
    <location>
        <begin position="110"/>
        <end position="310"/>
    </location>
</feature>
<dbReference type="PANTHER" id="PTHR43585">
    <property type="entry name" value="FUMIPYRROLE BIOSYNTHESIS PROTEIN C"/>
    <property type="match status" value="1"/>
</dbReference>
<keyword evidence="8" id="KW-1185">Reference proteome</keyword>
<dbReference type="GO" id="GO:0046872">
    <property type="term" value="F:metal ion binding"/>
    <property type="evidence" value="ECO:0007669"/>
    <property type="project" value="InterPro"/>
</dbReference>
<comment type="cofactor">
    <cofactor evidence="1">
        <name>Mn(2+)</name>
        <dbReference type="ChEBI" id="CHEBI:29035"/>
    </cofactor>
</comment>
<sequence length="429" mass="45909">MSLAIVFEQAAATAGELVTSLESYGDLLFLVGDDPYARRCVPLLESAGTVVALTGDPAGDAAGLRAAGVTGLVAFGDWGVEVGAALAAELDLPFHDRPTARALTDKDVQRRLLDEAGVAGARHRLVETPADWDTAVRGLAFPLVVKPSRGKGSRNTSLVRHEAEGRDLVARLLDRDRTGHETRLVVEEYLAGGDTAPYGDYVSVESVCSAGSVRHVGVTGKLPLAYPFRETGQFHPAVLPSPLLRDVLELAEAALRALGCAYGVTHTEIKLTDRGPRVLEVNGRLGGNIAELYRRALGIDMIRVAADAALGVTPDLDVTVRDGIHFQYYNQPPLGVTRLTAVEGTRSLRPHPHIETYSQFVKPGSALPDDMRSLFLDRIAGSAGSPQEMWRALDDCLPRLRFTFEGPQGETVADGALLRKLNAQGPSVD</sequence>
<dbReference type="PROSITE" id="PS50975">
    <property type="entry name" value="ATP_GRASP"/>
    <property type="match status" value="1"/>
</dbReference>
<dbReference type="Gene3D" id="3.30.470.20">
    <property type="entry name" value="ATP-grasp fold, B domain"/>
    <property type="match status" value="1"/>
</dbReference>
<keyword evidence="4 5" id="KW-0067">ATP-binding</keyword>
<evidence type="ECO:0000256" key="5">
    <source>
        <dbReference type="PROSITE-ProRule" id="PRU00409"/>
    </source>
</evidence>
<gene>
    <name evidence="7" type="primary">bacD_2</name>
    <name evidence="7" type="ORF">SCNRRL3882_0847</name>
</gene>
<evidence type="ECO:0000256" key="1">
    <source>
        <dbReference type="ARBA" id="ARBA00001936"/>
    </source>
</evidence>
<dbReference type="SMART" id="SM01209">
    <property type="entry name" value="GARS_A"/>
    <property type="match status" value="1"/>
</dbReference>
<evidence type="ECO:0000256" key="4">
    <source>
        <dbReference type="ARBA" id="ARBA00022840"/>
    </source>
</evidence>
<dbReference type="OrthoDB" id="24041at2"/>
<dbReference type="Proteomes" id="UP000235464">
    <property type="component" value="Chromosome I"/>
</dbReference>
<evidence type="ECO:0000313" key="7">
    <source>
        <dbReference type="EMBL" id="SOR77375.1"/>
    </source>
</evidence>
<protein>
    <submittedName>
        <fullName evidence="7">Alanine-anticapsin ligase BacD</fullName>
    </submittedName>
</protein>
<dbReference type="InterPro" id="IPR020561">
    <property type="entry name" value="PRibGlycinamid_synth_ATP-grasp"/>
</dbReference>
<keyword evidence="2 7" id="KW-0436">Ligase</keyword>
<accession>A0A2N9B237</accession>
<dbReference type="InterPro" id="IPR052032">
    <property type="entry name" value="ATP-dep_AA_Ligase"/>
</dbReference>
<name>A0A2N9B237_STRCX</name>
<dbReference type="InterPro" id="IPR011761">
    <property type="entry name" value="ATP-grasp"/>
</dbReference>
<dbReference type="SUPFAM" id="SSF56059">
    <property type="entry name" value="Glutathione synthetase ATP-binding domain-like"/>
    <property type="match status" value="1"/>
</dbReference>
<keyword evidence="3 5" id="KW-0547">Nucleotide-binding</keyword>
<dbReference type="AlphaFoldDB" id="A0A2N9B237"/>
<dbReference type="PANTHER" id="PTHR43585:SF2">
    <property type="entry name" value="ATP-GRASP ENZYME FSQD"/>
    <property type="match status" value="1"/>
</dbReference>